<dbReference type="InterPro" id="IPR014014">
    <property type="entry name" value="RNA_helicase_DEAD_Q_motif"/>
</dbReference>
<dbReference type="SMART" id="SM00490">
    <property type="entry name" value="HELICc"/>
    <property type="match status" value="1"/>
</dbReference>
<dbReference type="GO" id="GO:0003724">
    <property type="term" value="F:RNA helicase activity"/>
    <property type="evidence" value="ECO:0007669"/>
    <property type="project" value="UniProtKB-EC"/>
</dbReference>
<dbReference type="PANTHER" id="PTHR47958">
    <property type="entry name" value="ATP-DEPENDENT RNA HELICASE DBP3"/>
    <property type="match status" value="1"/>
</dbReference>
<dbReference type="Gene3D" id="3.40.50.300">
    <property type="entry name" value="P-loop containing nucleotide triphosphate hydrolases"/>
    <property type="match status" value="2"/>
</dbReference>
<evidence type="ECO:0000259" key="9">
    <source>
        <dbReference type="PROSITE" id="PS51195"/>
    </source>
</evidence>
<evidence type="ECO:0000256" key="4">
    <source>
        <dbReference type="ARBA" id="ARBA00022806"/>
    </source>
</evidence>
<dbReference type="GO" id="GO:0003676">
    <property type="term" value="F:nucleic acid binding"/>
    <property type="evidence" value="ECO:0007669"/>
    <property type="project" value="InterPro"/>
</dbReference>
<dbReference type="Pfam" id="PF00271">
    <property type="entry name" value="Helicase_C"/>
    <property type="match status" value="1"/>
</dbReference>
<evidence type="ECO:0000313" key="10">
    <source>
        <dbReference type="Proteomes" id="UP000887561"/>
    </source>
</evidence>
<dbReference type="SUPFAM" id="SSF52540">
    <property type="entry name" value="P-loop containing nucleoside triphosphate hydrolases"/>
    <property type="match status" value="1"/>
</dbReference>
<keyword evidence="10" id="KW-1185">Reference proteome</keyword>
<feature type="domain" description="Helicase ATP-binding" evidence="7">
    <location>
        <begin position="172"/>
        <end position="282"/>
    </location>
</feature>
<dbReference type="InterPro" id="IPR027417">
    <property type="entry name" value="P-loop_NTPase"/>
</dbReference>
<dbReference type="GO" id="GO:0005524">
    <property type="term" value="F:ATP binding"/>
    <property type="evidence" value="ECO:0007669"/>
    <property type="project" value="UniProtKB-KW"/>
</dbReference>
<dbReference type="CDD" id="cd18787">
    <property type="entry name" value="SF2_C_DEAD"/>
    <property type="match status" value="1"/>
</dbReference>
<evidence type="ECO:0000259" key="7">
    <source>
        <dbReference type="PROSITE" id="PS51192"/>
    </source>
</evidence>
<dbReference type="InterPro" id="IPR014001">
    <property type="entry name" value="Helicase_ATP-bd"/>
</dbReference>
<dbReference type="GO" id="GO:0016787">
    <property type="term" value="F:hydrolase activity"/>
    <property type="evidence" value="ECO:0007669"/>
    <property type="project" value="UniProtKB-KW"/>
</dbReference>
<dbReference type="InterPro" id="IPR011545">
    <property type="entry name" value="DEAD/DEAH_box_helicase_dom"/>
</dbReference>
<sequence length="508" mass="58907">MNTEQLLENAIKNSESNFKNGFKELYKIYAFNIAFKALCRFKELTKTKTEDLHWKFLESKEMWEKRGKRNESFEKEIYQTKSSAINEDYFKMTNLITVERYSHEHGEVKEINVMPIENFNDDYLNLHHMLQENIGLCHFEKPTPVQKYAIRILTDPSQNDLITEKSDKFCYPKALILSPTRELAQQTFREVLKLAYRTPILPALVYGGQDNFETQLASLKSGCDILVATPLRLINMMKNINLSECTFLVLDESDRLLVMFSATHDKNVVGLVEDFLKYDHVKLTVINPPNIEQHVYWVEENEKYDLLKQVLNKIITDDTKIVVFANMKRTCDELQTNLVADGYNCLVFHAGVEGGQATRKETFEKFRKGEIRLVIATDLLARGVDIEDITHVINYDAPQSYPNYVHRIGRTGRAGKKGLAITFVHEKTAINKNLVEAARNDHNIKLPQDLIDYVGKEQEEMSQNTSQGASGSQYGYSQHHEYQNYYTHEVEQAIPYNDDSFYDQTYLH</sequence>
<dbReference type="WBParaSite" id="scaffold11272_cov146.g15428">
    <property type="protein sequence ID" value="scaffold11272_cov146.g15428"/>
    <property type="gene ID" value="scaffold11272_cov146.g15428"/>
</dbReference>
<dbReference type="EC" id="3.6.4.13" evidence="1"/>
<dbReference type="AlphaFoldDB" id="A0A915LEV9"/>
<evidence type="ECO:0000256" key="5">
    <source>
        <dbReference type="ARBA" id="ARBA00022840"/>
    </source>
</evidence>
<evidence type="ECO:0000259" key="8">
    <source>
        <dbReference type="PROSITE" id="PS51194"/>
    </source>
</evidence>
<evidence type="ECO:0000256" key="3">
    <source>
        <dbReference type="ARBA" id="ARBA00022801"/>
    </source>
</evidence>
<evidence type="ECO:0000313" key="11">
    <source>
        <dbReference type="WBParaSite" id="scaffold11272_cov146.g15428"/>
    </source>
</evidence>
<dbReference type="InterPro" id="IPR001650">
    <property type="entry name" value="Helicase_C-like"/>
</dbReference>
<evidence type="ECO:0000256" key="1">
    <source>
        <dbReference type="ARBA" id="ARBA00012552"/>
    </source>
</evidence>
<evidence type="ECO:0000256" key="6">
    <source>
        <dbReference type="PROSITE-ProRule" id="PRU00552"/>
    </source>
</evidence>
<evidence type="ECO:0000256" key="2">
    <source>
        <dbReference type="ARBA" id="ARBA00022741"/>
    </source>
</evidence>
<feature type="domain" description="DEAD-box RNA helicase Q" evidence="9">
    <location>
        <begin position="119"/>
        <end position="147"/>
    </location>
</feature>
<dbReference type="PROSITE" id="PS51195">
    <property type="entry name" value="Q_MOTIF"/>
    <property type="match status" value="1"/>
</dbReference>
<dbReference type="PROSITE" id="PS51192">
    <property type="entry name" value="HELICASE_ATP_BIND_1"/>
    <property type="match status" value="1"/>
</dbReference>
<organism evidence="10 11">
    <name type="scientific">Meloidogyne javanica</name>
    <name type="common">Root-knot nematode worm</name>
    <dbReference type="NCBI Taxonomy" id="6303"/>
    <lineage>
        <taxon>Eukaryota</taxon>
        <taxon>Metazoa</taxon>
        <taxon>Ecdysozoa</taxon>
        <taxon>Nematoda</taxon>
        <taxon>Chromadorea</taxon>
        <taxon>Rhabditida</taxon>
        <taxon>Tylenchina</taxon>
        <taxon>Tylenchomorpha</taxon>
        <taxon>Tylenchoidea</taxon>
        <taxon>Meloidogynidae</taxon>
        <taxon>Meloidogyninae</taxon>
        <taxon>Meloidogyne</taxon>
        <taxon>Meloidogyne incognita group</taxon>
    </lineage>
</organism>
<feature type="domain" description="Helicase C-terminal" evidence="8">
    <location>
        <begin position="306"/>
        <end position="454"/>
    </location>
</feature>
<name>A0A915LEV9_MELJA</name>
<dbReference type="SMART" id="SM00487">
    <property type="entry name" value="DEXDc"/>
    <property type="match status" value="1"/>
</dbReference>
<proteinExistence type="predicted"/>
<dbReference type="PROSITE" id="PS51194">
    <property type="entry name" value="HELICASE_CTER"/>
    <property type="match status" value="1"/>
</dbReference>
<dbReference type="Pfam" id="PF00270">
    <property type="entry name" value="DEAD"/>
    <property type="match status" value="1"/>
</dbReference>
<protein>
    <recommendedName>
        <fullName evidence="1">RNA helicase</fullName>
        <ecNumber evidence="1">3.6.4.13</ecNumber>
    </recommendedName>
</protein>
<feature type="short sequence motif" description="Q motif" evidence="6">
    <location>
        <begin position="119"/>
        <end position="147"/>
    </location>
</feature>
<keyword evidence="5" id="KW-0067">ATP-binding</keyword>
<reference evidence="11" key="1">
    <citation type="submission" date="2022-11" db="UniProtKB">
        <authorList>
            <consortium name="WormBaseParasite"/>
        </authorList>
    </citation>
    <scope>IDENTIFICATION</scope>
</reference>
<dbReference type="Proteomes" id="UP000887561">
    <property type="component" value="Unplaced"/>
</dbReference>
<keyword evidence="3" id="KW-0378">Hydrolase</keyword>
<accession>A0A915LEV9</accession>
<keyword evidence="4" id="KW-0347">Helicase</keyword>
<keyword evidence="2" id="KW-0547">Nucleotide-binding</keyword>